<dbReference type="SUPFAM" id="SSF48334">
    <property type="entry name" value="DNA repair protein MutS, domain III"/>
    <property type="match status" value="1"/>
</dbReference>
<proteinExistence type="predicted"/>
<dbReference type="OrthoDB" id="2188923at2759"/>
<keyword evidence="2" id="KW-1185">Reference proteome</keyword>
<dbReference type="InParanoid" id="L7JUR1"/>
<dbReference type="Gene3D" id="1.10.1420.10">
    <property type="match status" value="1"/>
</dbReference>
<dbReference type="HOGENOM" id="CLU_1745011_0_0_1"/>
<dbReference type="STRING" id="72359.L7JUR1"/>
<dbReference type="InterPro" id="IPR036187">
    <property type="entry name" value="DNA_mismatch_repair_MutS_sf"/>
</dbReference>
<dbReference type="Proteomes" id="UP000011185">
    <property type="component" value="Unassembled WGS sequence"/>
</dbReference>
<accession>L7JUR1</accession>
<protein>
    <submittedName>
        <fullName evidence="1">Putative DNA mismatch repair protein MutS, core protein</fullName>
    </submittedName>
</protein>
<organism evidence="1 2">
    <name type="scientific">Trachipleistophora hominis</name>
    <name type="common">Microsporidian parasite</name>
    <dbReference type="NCBI Taxonomy" id="72359"/>
    <lineage>
        <taxon>Eukaryota</taxon>
        <taxon>Fungi</taxon>
        <taxon>Fungi incertae sedis</taxon>
        <taxon>Microsporidia</taxon>
        <taxon>Pleistophoridae</taxon>
        <taxon>Trachipleistophora</taxon>
    </lineage>
</organism>
<feature type="non-terminal residue" evidence="1">
    <location>
        <position position="150"/>
    </location>
</feature>
<reference evidence="1 2" key="1">
    <citation type="journal article" date="2012" name="PLoS Pathog.">
        <title>The genome of the obligate intracellular parasite Trachipleistophora hominis: new insights into microsporidian genome dynamics and reductive evolution.</title>
        <authorList>
            <person name="Heinz E."/>
            <person name="Williams T.A."/>
            <person name="Nakjang S."/>
            <person name="Noel C.J."/>
            <person name="Swan D.C."/>
            <person name="Goldberg A.V."/>
            <person name="Harris S.R."/>
            <person name="Weinmaier T."/>
            <person name="Markert S."/>
            <person name="Becher D."/>
            <person name="Bernhardt J."/>
            <person name="Dagan T."/>
            <person name="Hacker C."/>
            <person name="Lucocq J.M."/>
            <person name="Schweder T."/>
            <person name="Rattei T."/>
            <person name="Hall N."/>
            <person name="Hirt R.P."/>
            <person name="Embley T.M."/>
        </authorList>
    </citation>
    <scope>NUCLEOTIDE SEQUENCE [LARGE SCALE GENOMIC DNA]</scope>
</reference>
<evidence type="ECO:0000313" key="1">
    <source>
        <dbReference type="EMBL" id="ELQ75193.1"/>
    </source>
</evidence>
<dbReference type="EMBL" id="JH993982">
    <property type="protein sequence ID" value="ELQ75193.1"/>
    <property type="molecule type" value="Genomic_DNA"/>
</dbReference>
<name>L7JUR1_TRAHO</name>
<dbReference type="AlphaFoldDB" id="L7JUR1"/>
<dbReference type="VEuPathDB" id="MicrosporidiaDB:THOM_1865"/>
<evidence type="ECO:0000313" key="2">
    <source>
        <dbReference type="Proteomes" id="UP000011185"/>
    </source>
</evidence>
<sequence length="150" mass="17505">MGYQLLKNNILFPFTGSEEIVQRQAAIEHLIDRKLTGKISHSLKNCIDIDANEFIFFKENKSEYFIKMYKMLSSVLVIVDLLRGHGGVYDVPDTLKCYGDICTYKDLIKNIERKINFKEDRFNIRPAVSDELDFLKNQYSDLENRLSEVV</sequence>
<gene>
    <name evidence="1" type="ORF">THOM_1865</name>
</gene>